<evidence type="ECO:0000313" key="5">
    <source>
        <dbReference type="Proteomes" id="UP001596122"/>
    </source>
</evidence>
<dbReference type="InterPro" id="IPR018114">
    <property type="entry name" value="TRYPSIN_HIS"/>
</dbReference>
<dbReference type="InterPro" id="IPR001314">
    <property type="entry name" value="Peptidase_S1A"/>
</dbReference>
<dbReference type="PROSITE" id="PS00134">
    <property type="entry name" value="TRYPSIN_HIS"/>
    <property type="match status" value="1"/>
</dbReference>
<dbReference type="SUPFAM" id="SSF50494">
    <property type="entry name" value="Trypsin-like serine proteases"/>
    <property type="match status" value="1"/>
</dbReference>
<dbReference type="InterPro" id="IPR009003">
    <property type="entry name" value="Peptidase_S1_PA"/>
</dbReference>
<dbReference type="Pfam" id="PF00089">
    <property type="entry name" value="Trypsin"/>
    <property type="match status" value="2"/>
</dbReference>
<dbReference type="Gene3D" id="2.40.10.10">
    <property type="entry name" value="Trypsin-like serine proteases"/>
    <property type="match status" value="2"/>
</dbReference>
<comment type="caution">
    <text evidence="4">The sequence shown here is derived from an EMBL/GenBank/DDBJ whole genome shotgun (WGS) entry which is preliminary data.</text>
</comment>
<keyword evidence="1" id="KW-1015">Disulfide bond</keyword>
<dbReference type="PRINTS" id="PR00722">
    <property type="entry name" value="CHYMOTRYPSIN"/>
</dbReference>
<dbReference type="Proteomes" id="UP001596122">
    <property type="component" value="Unassembled WGS sequence"/>
</dbReference>
<keyword evidence="2 4" id="KW-0378">Hydrolase</keyword>
<name>A0ABW0GJ12_9MICO</name>
<sequence length="304" mass="31762">MLLVPSLPAAAIVNGVPDDGEHPYVGQLLYYVPDAVDSRFDDPGGWFTCTGTLLDETTVLTAGHCVYGIGTDGEPTTLPDGALSSTGGTDVWINFLEAPDYSALPPSSTFVPDGNDERYDAWSAVLDADPDWRSATAYHHPEYDDGNFVLHDLGVLVLDEPAPDYATSDGFGVLPEVGLLDRLARVKGRTYEPVGYGLEESGPLTASGGDTRRKATQKLVNLNGVFGYGKGTSAKFSNNQGTNTTGGTCSGDSGGPVLAGDTSHVIVAVTSFGINPTCTGSDGAYRVDQADDLAWLATFGVTAP</sequence>
<keyword evidence="2" id="KW-0720">Serine protease</keyword>
<accession>A0ABW0GJ12</accession>
<evidence type="ECO:0000256" key="2">
    <source>
        <dbReference type="RuleBase" id="RU363034"/>
    </source>
</evidence>
<dbReference type="RefSeq" id="WP_340266538.1">
    <property type="nucleotide sequence ID" value="NZ_JBBEOG010000001.1"/>
</dbReference>
<dbReference type="InterPro" id="IPR043504">
    <property type="entry name" value="Peptidase_S1_PA_chymotrypsin"/>
</dbReference>
<dbReference type="InterPro" id="IPR033116">
    <property type="entry name" value="TRYPSIN_SER"/>
</dbReference>
<protein>
    <submittedName>
        <fullName evidence="4">Trypsin-like serine protease</fullName>
        <ecNumber evidence="4">3.4.21.-</ecNumber>
    </submittedName>
</protein>
<proteinExistence type="predicted"/>
<keyword evidence="2" id="KW-0645">Protease</keyword>
<evidence type="ECO:0000256" key="1">
    <source>
        <dbReference type="ARBA" id="ARBA00023157"/>
    </source>
</evidence>
<dbReference type="PANTHER" id="PTHR24260">
    <property type="match status" value="1"/>
</dbReference>
<dbReference type="PANTHER" id="PTHR24260:SF132">
    <property type="entry name" value="PEPTIDASE S1 DOMAIN-CONTAINING PROTEIN"/>
    <property type="match status" value="1"/>
</dbReference>
<feature type="domain" description="Peptidase S1" evidence="3">
    <location>
        <begin position="12"/>
        <end position="301"/>
    </location>
</feature>
<gene>
    <name evidence="4" type="ORF">ACFPJ6_00915</name>
</gene>
<dbReference type="InterPro" id="IPR001254">
    <property type="entry name" value="Trypsin_dom"/>
</dbReference>
<organism evidence="4 5">
    <name type="scientific">Aquipuribacter nitratireducens</name>
    <dbReference type="NCBI Taxonomy" id="650104"/>
    <lineage>
        <taxon>Bacteria</taxon>
        <taxon>Bacillati</taxon>
        <taxon>Actinomycetota</taxon>
        <taxon>Actinomycetes</taxon>
        <taxon>Micrococcales</taxon>
        <taxon>Intrasporangiaceae</taxon>
        <taxon>Aquipuribacter</taxon>
    </lineage>
</organism>
<evidence type="ECO:0000313" key="4">
    <source>
        <dbReference type="EMBL" id="MFC5379342.1"/>
    </source>
</evidence>
<dbReference type="EC" id="3.4.21.-" evidence="4"/>
<dbReference type="SMART" id="SM00020">
    <property type="entry name" value="Tryp_SPc"/>
    <property type="match status" value="1"/>
</dbReference>
<dbReference type="PROSITE" id="PS50240">
    <property type="entry name" value="TRYPSIN_DOM"/>
    <property type="match status" value="1"/>
</dbReference>
<dbReference type="PROSITE" id="PS00135">
    <property type="entry name" value="TRYPSIN_SER"/>
    <property type="match status" value="1"/>
</dbReference>
<keyword evidence="5" id="KW-1185">Reference proteome</keyword>
<evidence type="ECO:0000259" key="3">
    <source>
        <dbReference type="PROSITE" id="PS50240"/>
    </source>
</evidence>
<dbReference type="InterPro" id="IPR051333">
    <property type="entry name" value="CLIP_Serine_Protease"/>
</dbReference>
<dbReference type="EMBL" id="JBHSLD010000001">
    <property type="protein sequence ID" value="MFC5379342.1"/>
    <property type="molecule type" value="Genomic_DNA"/>
</dbReference>
<reference evidence="5" key="1">
    <citation type="journal article" date="2019" name="Int. J. Syst. Evol. Microbiol.">
        <title>The Global Catalogue of Microorganisms (GCM) 10K type strain sequencing project: providing services to taxonomists for standard genome sequencing and annotation.</title>
        <authorList>
            <consortium name="The Broad Institute Genomics Platform"/>
            <consortium name="The Broad Institute Genome Sequencing Center for Infectious Disease"/>
            <person name="Wu L."/>
            <person name="Ma J."/>
        </authorList>
    </citation>
    <scope>NUCLEOTIDE SEQUENCE [LARGE SCALE GENOMIC DNA]</scope>
    <source>
        <strain evidence="5">CCUG 43114</strain>
    </source>
</reference>
<dbReference type="GO" id="GO:0016787">
    <property type="term" value="F:hydrolase activity"/>
    <property type="evidence" value="ECO:0007669"/>
    <property type="project" value="UniProtKB-KW"/>
</dbReference>